<evidence type="ECO:0000256" key="6">
    <source>
        <dbReference type="ARBA" id="ARBA00023002"/>
    </source>
</evidence>
<evidence type="ECO:0000256" key="2">
    <source>
        <dbReference type="ARBA" id="ARBA00007174"/>
    </source>
</evidence>
<comment type="caution">
    <text evidence="9">The sequence shown here is derived from an EMBL/GenBank/DDBJ whole genome shotgun (WGS) entry which is preliminary data.</text>
</comment>
<dbReference type="EC" id="1.8.4.12" evidence="3"/>
<dbReference type="PANTHER" id="PTHR10173">
    <property type="entry name" value="METHIONINE SULFOXIDE REDUCTASE"/>
    <property type="match status" value="1"/>
</dbReference>
<sequence>MEYKPSKDKWKKKLTRSQYHVLREKGTEPAFTGKYLNTYEKGIYKCAGCGAPLFSSEKKFNSRSGWSSFEEPFDEKNIEEKVDTSHGMTRTEVLCSNCGGHLGHVFDDGQNPKACRYCINSISLDFQVTYNEIEEK</sequence>
<dbReference type="PROSITE" id="PS51790">
    <property type="entry name" value="MSRB"/>
    <property type="match status" value="1"/>
</dbReference>
<evidence type="ECO:0000256" key="5">
    <source>
        <dbReference type="ARBA" id="ARBA00022833"/>
    </source>
</evidence>
<gene>
    <name evidence="9" type="ORF">LCGC14_2113340</name>
</gene>
<evidence type="ECO:0000256" key="7">
    <source>
        <dbReference type="ARBA" id="ARBA00048488"/>
    </source>
</evidence>
<dbReference type="AlphaFoldDB" id="A0A0F9GJK4"/>
<dbReference type="GO" id="GO:0006979">
    <property type="term" value="P:response to oxidative stress"/>
    <property type="evidence" value="ECO:0007669"/>
    <property type="project" value="InterPro"/>
</dbReference>
<dbReference type="NCBIfam" id="TIGR00357">
    <property type="entry name" value="peptide-methionine (R)-S-oxide reductase MsrB"/>
    <property type="match status" value="1"/>
</dbReference>
<evidence type="ECO:0000259" key="8">
    <source>
        <dbReference type="PROSITE" id="PS51790"/>
    </source>
</evidence>
<dbReference type="GO" id="GO:0033743">
    <property type="term" value="F:peptide-methionine (R)-S-oxide reductase activity"/>
    <property type="evidence" value="ECO:0007669"/>
    <property type="project" value="UniProtKB-EC"/>
</dbReference>
<dbReference type="InterPro" id="IPR011057">
    <property type="entry name" value="Mss4-like_sf"/>
</dbReference>
<dbReference type="InterPro" id="IPR002579">
    <property type="entry name" value="Met_Sox_Rdtase_MsrB_dom"/>
</dbReference>
<keyword evidence="4" id="KW-0479">Metal-binding</keyword>
<organism evidence="9">
    <name type="scientific">marine sediment metagenome</name>
    <dbReference type="NCBI Taxonomy" id="412755"/>
    <lineage>
        <taxon>unclassified sequences</taxon>
        <taxon>metagenomes</taxon>
        <taxon>ecological metagenomes</taxon>
    </lineage>
</organism>
<evidence type="ECO:0000256" key="4">
    <source>
        <dbReference type="ARBA" id="ARBA00022723"/>
    </source>
</evidence>
<evidence type="ECO:0000313" key="9">
    <source>
        <dbReference type="EMBL" id="KKL69600.1"/>
    </source>
</evidence>
<dbReference type="PANTHER" id="PTHR10173:SF52">
    <property type="entry name" value="METHIONINE-R-SULFOXIDE REDUCTASE B1"/>
    <property type="match status" value="1"/>
</dbReference>
<evidence type="ECO:0000256" key="3">
    <source>
        <dbReference type="ARBA" id="ARBA00012499"/>
    </source>
</evidence>
<protein>
    <recommendedName>
        <fullName evidence="3">peptide-methionine (R)-S-oxide reductase</fullName>
        <ecNumber evidence="3">1.8.4.12</ecNumber>
    </recommendedName>
</protein>
<dbReference type="FunFam" id="2.170.150.20:FF:000001">
    <property type="entry name" value="Peptide methionine sulfoxide reductase MsrB"/>
    <property type="match status" value="1"/>
</dbReference>
<feature type="domain" description="MsrB" evidence="8">
    <location>
        <begin position="7"/>
        <end position="129"/>
    </location>
</feature>
<proteinExistence type="inferred from homology"/>
<dbReference type="EMBL" id="LAZR01026161">
    <property type="protein sequence ID" value="KKL69600.1"/>
    <property type="molecule type" value="Genomic_DNA"/>
</dbReference>
<accession>A0A0F9GJK4</accession>
<name>A0A0F9GJK4_9ZZZZ</name>
<dbReference type="Gene3D" id="2.170.150.20">
    <property type="entry name" value="Peptide methionine sulfoxide reductase"/>
    <property type="match status" value="1"/>
</dbReference>
<evidence type="ECO:0000256" key="1">
    <source>
        <dbReference type="ARBA" id="ARBA00001947"/>
    </source>
</evidence>
<comment type="similarity">
    <text evidence="2">Belongs to the MsrB Met sulfoxide reductase family.</text>
</comment>
<dbReference type="Pfam" id="PF01641">
    <property type="entry name" value="SelR"/>
    <property type="match status" value="1"/>
</dbReference>
<comment type="cofactor">
    <cofactor evidence="1">
        <name>Zn(2+)</name>
        <dbReference type="ChEBI" id="CHEBI:29105"/>
    </cofactor>
</comment>
<dbReference type="GO" id="GO:0046872">
    <property type="term" value="F:metal ion binding"/>
    <property type="evidence" value="ECO:0007669"/>
    <property type="project" value="UniProtKB-KW"/>
</dbReference>
<reference evidence="9" key="1">
    <citation type="journal article" date="2015" name="Nature">
        <title>Complex archaea that bridge the gap between prokaryotes and eukaryotes.</title>
        <authorList>
            <person name="Spang A."/>
            <person name="Saw J.H."/>
            <person name="Jorgensen S.L."/>
            <person name="Zaremba-Niedzwiedzka K."/>
            <person name="Martijn J."/>
            <person name="Lind A.E."/>
            <person name="van Eijk R."/>
            <person name="Schleper C."/>
            <person name="Guy L."/>
            <person name="Ettema T.J."/>
        </authorList>
    </citation>
    <scope>NUCLEOTIDE SEQUENCE</scope>
</reference>
<dbReference type="InterPro" id="IPR028427">
    <property type="entry name" value="Met_Sox_Rdtase_MsrB"/>
</dbReference>
<keyword evidence="5" id="KW-0862">Zinc</keyword>
<comment type="catalytic activity">
    <reaction evidence="7">
        <text>L-methionyl-[protein] + [thioredoxin]-disulfide + H2O = L-methionyl-(R)-S-oxide-[protein] + [thioredoxin]-dithiol</text>
        <dbReference type="Rhea" id="RHEA:24164"/>
        <dbReference type="Rhea" id="RHEA-COMP:10698"/>
        <dbReference type="Rhea" id="RHEA-COMP:10700"/>
        <dbReference type="Rhea" id="RHEA-COMP:12313"/>
        <dbReference type="Rhea" id="RHEA-COMP:12314"/>
        <dbReference type="ChEBI" id="CHEBI:15377"/>
        <dbReference type="ChEBI" id="CHEBI:16044"/>
        <dbReference type="ChEBI" id="CHEBI:29950"/>
        <dbReference type="ChEBI" id="CHEBI:45764"/>
        <dbReference type="ChEBI" id="CHEBI:50058"/>
        <dbReference type="EC" id="1.8.4.12"/>
    </reaction>
</comment>
<keyword evidence="6" id="KW-0560">Oxidoreductase</keyword>
<dbReference type="GO" id="GO:0005737">
    <property type="term" value="C:cytoplasm"/>
    <property type="evidence" value="ECO:0007669"/>
    <property type="project" value="TreeGrafter"/>
</dbReference>
<dbReference type="GO" id="GO:0030091">
    <property type="term" value="P:protein repair"/>
    <property type="evidence" value="ECO:0007669"/>
    <property type="project" value="InterPro"/>
</dbReference>
<dbReference type="SUPFAM" id="SSF51316">
    <property type="entry name" value="Mss4-like"/>
    <property type="match status" value="1"/>
</dbReference>